<name>A0A6A5RMG2_9PLEO</name>
<evidence type="ECO:0000313" key="5">
    <source>
        <dbReference type="Proteomes" id="UP000800082"/>
    </source>
</evidence>
<dbReference type="InterPro" id="IPR050320">
    <property type="entry name" value="N5-glutamine_MTase"/>
</dbReference>
<dbReference type="GO" id="GO:0008170">
    <property type="term" value="F:N-methyltransferase activity"/>
    <property type="evidence" value="ECO:0007669"/>
    <property type="project" value="InterPro"/>
</dbReference>
<dbReference type="OrthoDB" id="269872at2759"/>
<feature type="compositionally biased region" description="Polar residues" evidence="2">
    <location>
        <begin position="321"/>
        <end position="333"/>
    </location>
</feature>
<dbReference type="Pfam" id="PF02384">
    <property type="entry name" value="N6_Mtase"/>
    <property type="match status" value="1"/>
</dbReference>
<evidence type="ECO:0000259" key="3">
    <source>
        <dbReference type="Pfam" id="PF02384"/>
    </source>
</evidence>
<dbReference type="GO" id="GO:0003677">
    <property type="term" value="F:DNA binding"/>
    <property type="evidence" value="ECO:0007669"/>
    <property type="project" value="InterPro"/>
</dbReference>
<dbReference type="GO" id="GO:0009307">
    <property type="term" value="P:DNA restriction-modification system"/>
    <property type="evidence" value="ECO:0007669"/>
    <property type="project" value="UniProtKB-KW"/>
</dbReference>
<keyword evidence="4" id="KW-0808">Transferase</keyword>
<organism evidence="4 5">
    <name type="scientific">Didymella exigua CBS 183.55</name>
    <dbReference type="NCBI Taxonomy" id="1150837"/>
    <lineage>
        <taxon>Eukaryota</taxon>
        <taxon>Fungi</taxon>
        <taxon>Dikarya</taxon>
        <taxon>Ascomycota</taxon>
        <taxon>Pezizomycotina</taxon>
        <taxon>Dothideomycetes</taxon>
        <taxon>Pleosporomycetidae</taxon>
        <taxon>Pleosporales</taxon>
        <taxon>Pleosporineae</taxon>
        <taxon>Didymellaceae</taxon>
        <taxon>Didymella</taxon>
    </lineage>
</organism>
<dbReference type="Gene3D" id="3.40.50.150">
    <property type="entry name" value="Vaccinia Virus protein VP39"/>
    <property type="match status" value="1"/>
</dbReference>
<dbReference type="EMBL" id="ML978975">
    <property type="protein sequence ID" value="KAF1926727.1"/>
    <property type="molecule type" value="Genomic_DNA"/>
</dbReference>
<feature type="region of interest" description="Disordered" evidence="2">
    <location>
        <begin position="318"/>
        <end position="339"/>
    </location>
</feature>
<keyword evidence="4" id="KW-0489">Methyltransferase</keyword>
<evidence type="ECO:0000313" key="4">
    <source>
        <dbReference type="EMBL" id="KAF1926727.1"/>
    </source>
</evidence>
<dbReference type="Gene3D" id="1.10.8.10">
    <property type="entry name" value="DNA helicase RuvA subunit, C-terminal domain"/>
    <property type="match status" value="1"/>
</dbReference>
<dbReference type="RefSeq" id="XP_033446979.1">
    <property type="nucleotide sequence ID" value="XM_033596348.1"/>
</dbReference>
<dbReference type="InterPro" id="IPR029063">
    <property type="entry name" value="SAM-dependent_MTases_sf"/>
</dbReference>
<accession>A0A6A5RMG2</accession>
<dbReference type="GO" id="GO:0032259">
    <property type="term" value="P:methylation"/>
    <property type="evidence" value="ECO:0007669"/>
    <property type="project" value="UniProtKB-KW"/>
</dbReference>
<dbReference type="PROSITE" id="PS00092">
    <property type="entry name" value="N6_MTASE"/>
    <property type="match status" value="1"/>
</dbReference>
<dbReference type="GO" id="GO:0005739">
    <property type="term" value="C:mitochondrion"/>
    <property type="evidence" value="ECO:0007669"/>
    <property type="project" value="TreeGrafter"/>
</dbReference>
<dbReference type="GeneID" id="54354015"/>
<sequence length="388" mass="43489">MPRVPTALLRKARTIDLFLPALLAPCRDLHTAQNELRWLREHVEKVARARRAKGDTLAKGALLGQLVGERAKGKPLQYILGSEYFGSLEIKCRPGVLIPRPDTAASITHLANLVRNAQDLPNEVRVLDLCTGTGCIPILFRHEFAAKRKDVDLRIIGIDISHESISLAHHNLRNNEIGNERRNGMTSFAKADVLADPFDNLTPGAPLPVKNLLNHNKWSPFWDILISNPPYISPSAYWRTTMRSVRKFEPKLALVPPPRAKFDDTQQGDMFYPRLLKIAEEIEAKIVLLEVADLEQALRVARHAQKLDVFDGIEIWRDNPDTSTSPGQPTSEDGFQIHGDGNGRSVVCWRGVGGLWLGKAITSKPQARLQDATRDHKSRDHFLSVFSF</sequence>
<dbReference type="CDD" id="cd02440">
    <property type="entry name" value="AdoMet_MTases"/>
    <property type="match status" value="1"/>
</dbReference>
<dbReference type="PANTHER" id="PTHR18895:SF74">
    <property type="entry name" value="MTRF1L RELEASE FACTOR GLUTAMINE METHYLTRANSFERASE"/>
    <property type="match status" value="1"/>
</dbReference>
<dbReference type="AlphaFoldDB" id="A0A6A5RMG2"/>
<keyword evidence="1" id="KW-0680">Restriction system</keyword>
<evidence type="ECO:0000256" key="2">
    <source>
        <dbReference type="SAM" id="MobiDB-lite"/>
    </source>
</evidence>
<keyword evidence="5" id="KW-1185">Reference proteome</keyword>
<feature type="domain" description="DNA methylase adenine-specific" evidence="3">
    <location>
        <begin position="119"/>
        <end position="256"/>
    </location>
</feature>
<protein>
    <submittedName>
        <fullName evidence="4">S-adenosyl-L-methionine-dependent methyltransferase</fullName>
    </submittedName>
</protein>
<dbReference type="InterPro" id="IPR003356">
    <property type="entry name" value="DNA_methylase_A-5"/>
</dbReference>
<dbReference type="SUPFAM" id="SSF53335">
    <property type="entry name" value="S-adenosyl-L-methionine-dependent methyltransferases"/>
    <property type="match status" value="1"/>
</dbReference>
<evidence type="ECO:0000256" key="1">
    <source>
        <dbReference type="ARBA" id="ARBA00022747"/>
    </source>
</evidence>
<reference evidence="4" key="1">
    <citation type="journal article" date="2020" name="Stud. Mycol.">
        <title>101 Dothideomycetes genomes: a test case for predicting lifestyles and emergence of pathogens.</title>
        <authorList>
            <person name="Haridas S."/>
            <person name="Albert R."/>
            <person name="Binder M."/>
            <person name="Bloem J."/>
            <person name="Labutti K."/>
            <person name="Salamov A."/>
            <person name="Andreopoulos B."/>
            <person name="Baker S."/>
            <person name="Barry K."/>
            <person name="Bills G."/>
            <person name="Bluhm B."/>
            <person name="Cannon C."/>
            <person name="Castanera R."/>
            <person name="Culley D."/>
            <person name="Daum C."/>
            <person name="Ezra D."/>
            <person name="Gonzalez J."/>
            <person name="Henrissat B."/>
            <person name="Kuo A."/>
            <person name="Liang C."/>
            <person name="Lipzen A."/>
            <person name="Lutzoni F."/>
            <person name="Magnuson J."/>
            <person name="Mondo S."/>
            <person name="Nolan M."/>
            <person name="Ohm R."/>
            <person name="Pangilinan J."/>
            <person name="Park H.-J."/>
            <person name="Ramirez L."/>
            <person name="Alfaro M."/>
            <person name="Sun H."/>
            <person name="Tritt A."/>
            <person name="Yoshinaga Y."/>
            <person name="Zwiers L.-H."/>
            <person name="Turgeon B."/>
            <person name="Goodwin S."/>
            <person name="Spatafora J."/>
            <person name="Crous P."/>
            <person name="Grigoriev I."/>
        </authorList>
    </citation>
    <scope>NUCLEOTIDE SEQUENCE</scope>
    <source>
        <strain evidence="4">CBS 183.55</strain>
    </source>
</reference>
<dbReference type="InterPro" id="IPR002052">
    <property type="entry name" value="DNA_methylase_N6_adenine_CS"/>
</dbReference>
<dbReference type="PANTHER" id="PTHR18895">
    <property type="entry name" value="HEMK METHYLTRANSFERASE"/>
    <property type="match status" value="1"/>
</dbReference>
<dbReference type="Proteomes" id="UP000800082">
    <property type="component" value="Unassembled WGS sequence"/>
</dbReference>
<proteinExistence type="predicted"/>
<gene>
    <name evidence="4" type="ORF">M421DRAFT_66734</name>
</gene>